<keyword evidence="3 7" id="KW-0863">Zinc-finger</keyword>
<dbReference type="InterPro" id="IPR002939">
    <property type="entry name" value="DnaJ_C"/>
</dbReference>
<evidence type="ECO:0000313" key="11">
    <source>
        <dbReference type="EMBL" id="TFL06479.1"/>
    </source>
</evidence>
<keyword evidence="2" id="KW-0677">Repeat</keyword>
<keyword evidence="4 7" id="KW-0862">Zinc</keyword>
<evidence type="ECO:0000256" key="4">
    <source>
        <dbReference type="ARBA" id="ARBA00022833"/>
    </source>
</evidence>
<evidence type="ECO:0000256" key="7">
    <source>
        <dbReference type="PROSITE-ProRule" id="PRU00546"/>
    </source>
</evidence>
<dbReference type="GO" id="GO:0009408">
    <property type="term" value="P:response to heat"/>
    <property type="evidence" value="ECO:0007669"/>
    <property type="project" value="InterPro"/>
</dbReference>
<proteinExistence type="inferred from homology"/>
<dbReference type="HAMAP" id="MF_01152">
    <property type="entry name" value="DnaJ"/>
    <property type="match status" value="1"/>
</dbReference>
<dbReference type="GO" id="GO:0051082">
    <property type="term" value="F:unfolded protein binding"/>
    <property type="evidence" value="ECO:0007669"/>
    <property type="project" value="InterPro"/>
</dbReference>
<evidence type="ECO:0000256" key="8">
    <source>
        <dbReference type="SAM" id="MobiDB-lite"/>
    </source>
</evidence>
<name>A0A5C3R1J5_9AGAR</name>
<evidence type="ECO:0000256" key="3">
    <source>
        <dbReference type="ARBA" id="ARBA00022771"/>
    </source>
</evidence>
<dbReference type="EMBL" id="ML178815">
    <property type="protein sequence ID" value="TFL06479.1"/>
    <property type="molecule type" value="Genomic_DNA"/>
</dbReference>
<dbReference type="InterPro" id="IPR001305">
    <property type="entry name" value="HSP_DnaJ_Cys-rich_dom"/>
</dbReference>
<evidence type="ECO:0000256" key="5">
    <source>
        <dbReference type="ARBA" id="ARBA00023186"/>
    </source>
</evidence>
<dbReference type="PROSITE" id="PS51188">
    <property type="entry name" value="ZF_CR"/>
    <property type="match status" value="1"/>
</dbReference>
<dbReference type="Gene3D" id="1.10.287.110">
    <property type="entry name" value="DnaJ domain"/>
    <property type="match status" value="1"/>
</dbReference>
<dbReference type="InterPro" id="IPR008971">
    <property type="entry name" value="HSP40/DnaJ_pept-bd"/>
</dbReference>
<dbReference type="CDD" id="cd06257">
    <property type="entry name" value="DnaJ"/>
    <property type="match status" value="1"/>
</dbReference>
<dbReference type="PRINTS" id="PR00625">
    <property type="entry name" value="JDOMAIN"/>
</dbReference>
<dbReference type="CDD" id="cd10747">
    <property type="entry name" value="DnaJ_C"/>
    <property type="match status" value="1"/>
</dbReference>
<accession>A0A5C3R1J5</accession>
<dbReference type="PANTHER" id="PTHR43096:SF52">
    <property type="entry name" value="DNAJ HOMOLOG 1, MITOCHONDRIAL-RELATED"/>
    <property type="match status" value="1"/>
</dbReference>
<evidence type="ECO:0000256" key="2">
    <source>
        <dbReference type="ARBA" id="ARBA00022737"/>
    </source>
</evidence>
<evidence type="ECO:0000259" key="10">
    <source>
        <dbReference type="PROSITE" id="PS51188"/>
    </source>
</evidence>
<evidence type="ECO:0000256" key="6">
    <source>
        <dbReference type="ARBA" id="ARBA00072890"/>
    </source>
</evidence>
<dbReference type="AlphaFoldDB" id="A0A5C3R1J5"/>
<dbReference type="SMART" id="SM00271">
    <property type="entry name" value="DnaJ"/>
    <property type="match status" value="1"/>
</dbReference>
<feature type="compositionally biased region" description="Pro residues" evidence="8">
    <location>
        <begin position="444"/>
        <end position="460"/>
    </location>
</feature>
<dbReference type="FunFam" id="2.10.230.10:FF:000001">
    <property type="entry name" value="DnaJ subfamily A member 2"/>
    <property type="match status" value="1"/>
</dbReference>
<dbReference type="SUPFAM" id="SSF57938">
    <property type="entry name" value="DnaJ/Hsp40 cysteine-rich domain"/>
    <property type="match status" value="1"/>
</dbReference>
<keyword evidence="5" id="KW-0143">Chaperone</keyword>
<keyword evidence="1 7" id="KW-0479">Metal-binding</keyword>
<keyword evidence="12" id="KW-1185">Reference proteome</keyword>
<dbReference type="GO" id="GO:0005737">
    <property type="term" value="C:cytoplasm"/>
    <property type="evidence" value="ECO:0007669"/>
    <property type="project" value="TreeGrafter"/>
</dbReference>
<dbReference type="PANTHER" id="PTHR43096">
    <property type="entry name" value="DNAJ HOMOLOG 1, MITOCHONDRIAL-RELATED"/>
    <property type="match status" value="1"/>
</dbReference>
<dbReference type="OrthoDB" id="10256793at2759"/>
<dbReference type="GO" id="GO:0005524">
    <property type="term" value="F:ATP binding"/>
    <property type="evidence" value="ECO:0007669"/>
    <property type="project" value="InterPro"/>
</dbReference>
<dbReference type="InterPro" id="IPR036410">
    <property type="entry name" value="HSP_DnaJ_Cys-rich_dom_sf"/>
</dbReference>
<dbReference type="Gene3D" id="2.10.230.10">
    <property type="entry name" value="Heat shock protein DnaJ, cysteine-rich domain"/>
    <property type="match status" value="1"/>
</dbReference>
<feature type="domain" description="CR-type" evidence="10">
    <location>
        <begin position="212"/>
        <end position="293"/>
    </location>
</feature>
<dbReference type="GO" id="GO:0031072">
    <property type="term" value="F:heat shock protein binding"/>
    <property type="evidence" value="ECO:0007669"/>
    <property type="project" value="InterPro"/>
</dbReference>
<feature type="compositionally biased region" description="Low complexity" evidence="8">
    <location>
        <begin position="1"/>
        <end position="15"/>
    </location>
</feature>
<dbReference type="Proteomes" id="UP000305067">
    <property type="component" value="Unassembled WGS sequence"/>
</dbReference>
<dbReference type="InterPro" id="IPR012724">
    <property type="entry name" value="DnaJ"/>
</dbReference>
<dbReference type="InterPro" id="IPR001623">
    <property type="entry name" value="DnaJ_domain"/>
</dbReference>
<feature type="domain" description="J" evidence="9">
    <location>
        <begin position="62"/>
        <end position="126"/>
    </location>
</feature>
<dbReference type="STRING" id="1884261.A0A5C3R1J5"/>
<dbReference type="InterPro" id="IPR018253">
    <property type="entry name" value="DnaJ_domain_CS"/>
</dbReference>
<dbReference type="CDD" id="cd10719">
    <property type="entry name" value="DnaJ_zf"/>
    <property type="match status" value="1"/>
</dbReference>
<feature type="region of interest" description="Disordered" evidence="8">
    <location>
        <begin position="1"/>
        <end position="24"/>
    </location>
</feature>
<dbReference type="FunFam" id="2.60.260.20:FF:000005">
    <property type="entry name" value="Chaperone protein dnaJ 1, mitochondrial"/>
    <property type="match status" value="1"/>
</dbReference>
<protein>
    <recommendedName>
        <fullName evidence="6">DnaJ homolog 1, mitochondrial</fullName>
    </recommendedName>
</protein>
<dbReference type="Pfam" id="PF01556">
    <property type="entry name" value="DnaJ_C"/>
    <property type="match status" value="1"/>
</dbReference>
<dbReference type="Pfam" id="PF00226">
    <property type="entry name" value="DnaJ"/>
    <property type="match status" value="1"/>
</dbReference>
<dbReference type="Pfam" id="PF00684">
    <property type="entry name" value="DnaJ_CXXCXGXG"/>
    <property type="match status" value="1"/>
</dbReference>
<dbReference type="GO" id="GO:0008270">
    <property type="term" value="F:zinc ion binding"/>
    <property type="evidence" value="ECO:0007669"/>
    <property type="project" value="UniProtKB-KW"/>
</dbReference>
<evidence type="ECO:0000256" key="1">
    <source>
        <dbReference type="ARBA" id="ARBA00022723"/>
    </source>
</evidence>
<dbReference type="Gene3D" id="2.60.260.20">
    <property type="entry name" value="Urease metallochaperone UreE, N-terminal domain"/>
    <property type="match status" value="2"/>
</dbReference>
<dbReference type="PROSITE" id="PS00636">
    <property type="entry name" value="DNAJ_1"/>
    <property type="match status" value="1"/>
</dbReference>
<dbReference type="PROSITE" id="PS50076">
    <property type="entry name" value="DNAJ_2"/>
    <property type="match status" value="1"/>
</dbReference>
<organism evidence="11 12">
    <name type="scientific">Pterulicium gracile</name>
    <dbReference type="NCBI Taxonomy" id="1884261"/>
    <lineage>
        <taxon>Eukaryota</taxon>
        <taxon>Fungi</taxon>
        <taxon>Dikarya</taxon>
        <taxon>Basidiomycota</taxon>
        <taxon>Agaricomycotina</taxon>
        <taxon>Agaricomycetes</taxon>
        <taxon>Agaricomycetidae</taxon>
        <taxon>Agaricales</taxon>
        <taxon>Pleurotineae</taxon>
        <taxon>Pterulaceae</taxon>
        <taxon>Pterulicium</taxon>
    </lineage>
</organism>
<dbReference type="SUPFAM" id="SSF46565">
    <property type="entry name" value="Chaperone J-domain"/>
    <property type="match status" value="1"/>
</dbReference>
<dbReference type="InterPro" id="IPR036869">
    <property type="entry name" value="J_dom_sf"/>
</dbReference>
<reference evidence="11 12" key="1">
    <citation type="journal article" date="2019" name="Nat. Ecol. Evol.">
        <title>Megaphylogeny resolves global patterns of mushroom evolution.</title>
        <authorList>
            <person name="Varga T."/>
            <person name="Krizsan K."/>
            <person name="Foldi C."/>
            <person name="Dima B."/>
            <person name="Sanchez-Garcia M."/>
            <person name="Sanchez-Ramirez S."/>
            <person name="Szollosi G.J."/>
            <person name="Szarkandi J.G."/>
            <person name="Papp V."/>
            <person name="Albert L."/>
            <person name="Andreopoulos W."/>
            <person name="Angelini C."/>
            <person name="Antonin V."/>
            <person name="Barry K.W."/>
            <person name="Bougher N.L."/>
            <person name="Buchanan P."/>
            <person name="Buyck B."/>
            <person name="Bense V."/>
            <person name="Catcheside P."/>
            <person name="Chovatia M."/>
            <person name="Cooper J."/>
            <person name="Damon W."/>
            <person name="Desjardin D."/>
            <person name="Finy P."/>
            <person name="Geml J."/>
            <person name="Haridas S."/>
            <person name="Hughes K."/>
            <person name="Justo A."/>
            <person name="Karasinski D."/>
            <person name="Kautmanova I."/>
            <person name="Kiss B."/>
            <person name="Kocsube S."/>
            <person name="Kotiranta H."/>
            <person name="LaButti K.M."/>
            <person name="Lechner B.E."/>
            <person name="Liimatainen K."/>
            <person name="Lipzen A."/>
            <person name="Lukacs Z."/>
            <person name="Mihaltcheva S."/>
            <person name="Morgado L.N."/>
            <person name="Niskanen T."/>
            <person name="Noordeloos M.E."/>
            <person name="Ohm R.A."/>
            <person name="Ortiz-Santana B."/>
            <person name="Ovrebo C."/>
            <person name="Racz N."/>
            <person name="Riley R."/>
            <person name="Savchenko A."/>
            <person name="Shiryaev A."/>
            <person name="Soop K."/>
            <person name="Spirin V."/>
            <person name="Szebenyi C."/>
            <person name="Tomsovsky M."/>
            <person name="Tulloss R.E."/>
            <person name="Uehling J."/>
            <person name="Grigoriev I.V."/>
            <person name="Vagvolgyi C."/>
            <person name="Papp T."/>
            <person name="Martin F.M."/>
            <person name="Miettinen O."/>
            <person name="Hibbett D.S."/>
            <person name="Nagy L.G."/>
        </authorList>
    </citation>
    <scope>NUCLEOTIDE SEQUENCE [LARGE SCALE GENOMIC DNA]</scope>
    <source>
        <strain evidence="11 12">CBS 309.79</strain>
    </source>
</reference>
<evidence type="ECO:0000259" key="9">
    <source>
        <dbReference type="PROSITE" id="PS50076"/>
    </source>
</evidence>
<evidence type="ECO:0000313" key="12">
    <source>
        <dbReference type="Proteomes" id="UP000305067"/>
    </source>
</evidence>
<dbReference type="SUPFAM" id="SSF49493">
    <property type="entry name" value="HSP40/DnaJ peptide-binding domain"/>
    <property type="match status" value="2"/>
</dbReference>
<gene>
    <name evidence="11" type="ORF">BDV98DRAFT_559482</name>
</gene>
<feature type="region of interest" description="Disordered" evidence="8">
    <location>
        <begin position="432"/>
        <end position="495"/>
    </location>
</feature>
<dbReference type="GO" id="GO:0042026">
    <property type="term" value="P:protein refolding"/>
    <property type="evidence" value="ECO:0007669"/>
    <property type="project" value="TreeGrafter"/>
</dbReference>
<feature type="zinc finger region" description="CR-type" evidence="7">
    <location>
        <begin position="212"/>
        <end position="293"/>
    </location>
</feature>
<sequence length="495" mass="52207">MRSSVRASSLLARLSTGPPRSRPNDICTRRLLHIHCSPRLPRSSVQKRALHATSALKAASKNPYEVLGVKSDASAAEIKKTYFSLARKYHPDTNPDKGARDKFVEIQSAYDVLKDDKKRAEFDRYGSASQQPGFDPNGFGGASGFGGGFGGFSGGFGSRGGGNTDFFEDLFGAFNGGGGGRGSPFSGGFNRPTRGENLESAINISFLEACKGTTRKLNVNPVAKCGVCTGTGMKSGAQRKECTSCHGRGTQTFVVAGGFQMSSTCSACGGVGSTIPRSSQCGGCGGVGAVRVKKVVDLNIPAGVENGMVVRVTNEGDAPISGSGQSGDLLVRVNVSPSKDFTRQGTHLYHKARIPLHVAMLGGRVRVPTLDREVDVRVPGGTQQGEEMVLKTRGVPPLQGGPKGDLFVTFAVQLPRSLTPRQRDLIQQYADDVEGKTSQHKPSPASPPPSSEQDPTPPPSDTTDDNGTTHSNIPPRRPDGWASGLLQKLRGLIGK</sequence>